<feature type="compositionally biased region" description="Acidic residues" evidence="2">
    <location>
        <begin position="1566"/>
        <end position="1577"/>
    </location>
</feature>
<feature type="compositionally biased region" description="Low complexity" evidence="2">
    <location>
        <begin position="1956"/>
        <end position="1989"/>
    </location>
</feature>
<dbReference type="RefSeq" id="XP_026142211.1">
    <property type="nucleotide sequence ID" value="XM_026286426.1"/>
</dbReference>
<dbReference type="InterPro" id="IPR051825">
    <property type="entry name" value="SRCIN1"/>
</dbReference>
<feature type="compositionally biased region" description="Basic and acidic residues" evidence="2">
    <location>
        <begin position="1591"/>
        <end position="1600"/>
    </location>
</feature>
<evidence type="ECO:0000313" key="3">
    <source>
        <dbReference type="Proteomes" id="UP000515129"/>
    </source>
</evidence>
<feature type="region of interest" description="Disordered" evidence="2">
    <location>
        <begin position="326"/>
        <end position="393"/>
    </location>
</feature>
<dbReference type="OrthoDB" id="6022652at2759"/>
<proteinExistence type="predicted"/>
<feature type="compositionally biased region" description="Basic and acidic residues" evidence="2">
    <location>
        <begin position="1439"/>
        <end position="1458"/>
    </location>
</feature>
<feature type="compositionally biased region" description="Polar residues" evidence="2">
    <location>
        <begin position="2008"/>
        <end position="2035"/>
    </location>
</feature>
<feature type="compositionally biased region" description="Low complexity" evidence="2">
    <location>
        <begin position="1913"/>
        <end position="1927"/>
    </location>
</feature>
<protein>
    <submittedName>
        <fullName evidence="4">Sickle tail protein homolog isoform X1</fullName>
    </submittedName>
</protein>
<feature type="compositionally biased region" description="Polar residues" evidence="2">
    <location>
        <begin position="50"/>
        <end position="61"/>
    </location>
</feature>
<feature type="compositionally biased region" description="Basic and acidic residues" evidence="2">
    <location>
        <begin position="70"/>
        <end position="79"/>
    </location>
</feature>
<feature type="compositionally biased region" description="Polar residues" evidence="2">
    <location>
        <begin position="1703"/>
        <end position="1719"/>
    </location>
</feature>
<feature type="compositionally biased region" description="Basic and acidic residues" evidence="2">
    <location>
        <begin position="978"/>
        <end position="1004"/>
    </location>
</feature>
<feature type="compositionally biased region" description="Polar residues" evidence="2">
    <location>
        <begin position="1601"/>
        <end position="1625"/>
    </location>
</feature>
<feature type="compositionally biased region" description="Low complexity" evidence="2">
    <location>
        <begin position="1808"/>
        <end position="1840"/>
    </location>
</feature>
<feature type="region of interest" description="Disordered" evidence="2">
    <location>
        <begin position="1562"/>
        <end position="1642"/>
    </location>
</feature>
<feature type="compositionally biased region" description="Basic and acidic residues" evidence="2">
    <location>
        <begin position="1256"/>
        <end position="1273"/>
    </location>
</feature>
<dbReference type="Proteomes" id="UP000515129">
    <property type="component" value="Chromosome 2"/>
</dbReference>
<feature type="coiled-coil region" evidence="1">
    <location>
        <begin position="662"/>
        <end position="699"/>
    </location>
</feature>
<feature type="region of interest" description="Disordered" evidence="2">
    <location>
        <begin position="1221"/>
        <end position="1273"/>
    </location>
</feature>
<feature type="compositionally biased region" description="Polar residues" evidence="2">
    <location>
        <begin position="1935"/>
        <end position="1955"/>
    </location>
</feature>
<feature type="compositionally biased region" description="Polar residues" evidence="2">
    <location>
        <begin position="1"/>
        <end position="11"/>
    </location>
</feature>
<evidence type="ECO:0000313" key="4">
    <source>
        <dbReference type="RefSeq" id="XP_026142211.1"/>
    </source>
</evidence>
<feature type="region of interest" description="Disordered" evidence="2">
    <location>
        <begin position="1893"/>
        <end position="2035"/>
    </location>
</feature>
<feature type="compositionally biased region" description="Basic and acidic residues" evidence="2">
    <location>
        <begin position="1761"/>
        <end position="1774"/>
    </location>
</feature>
<name>A0A6P6R9W3_CARAU</name>
<sequence>MSKPSRQVKPSKQSRKEPPGNRSHMLLVGERLMKAGSEGNLVRSRPPQKPSDTNPVVSNSELARRNQRMCSHEDVDRNSRKQSSADESEQTDPWSPHTVPRRHTVGGPRTAGDVIVMQSFNMDHKKEAFLEHLKQKYPHHASVIMGHQERLREQIRSSGDSVTPQSAVGELGEHLSLASLDSLEAMSEGEAPSAFTRGSRSRASLPVVKSNYQTKDRSFGVLYLQYGEETKQIRMPSEVTGADTIKALFVSAFPHHLTMKILESPSVAIYIKDDMRNMYYELTDVRNITTHSCLKVYHKDPAQAFNHNPKANNGEIRITRERLFSGRQQPGGQSPVHTLPHSPLHSVQGSMSPPTPRSMPSSPSRIPFGHSVAMPGGATLPRDRLSNVPPSRSIAPCPSAILERRDVKPDEDLSSKSVPLYSEAYGSSEARLSVASSQGSHTGDIPDGAVYIQHRSVKSVGAYADGQDLQHSLYRQKSRKYSESQLASMGSKTPPASPHRVSEVRMIDMLPGQNSHMPSQGVAAERVSPVRRSFRKESNGAMEVATRVRGNVGSPVFADLPPGYGERQFQGHMADGNPQSERIRAMEQQIASLTGLVQHVLTKGPNPISKGPSSENAVKMGYQSQNGGVCTVTSPKDPVVQTDSVSAEVQPPVRDPAICSVLSTFRRNVSDLRLQLHQLRQMQLQNQDAMKQMLRQAEQKISERFSDTVLRLEDPVHRQRVQVEEERHRYLGMEERVLMQLGELENYVEMLKKESTCAMSNQPVSMKDVEEGAVNLRKVGEALATLKGEFPALQMKMRAVLRVEVEAVRFLKEEPHKMDSMLKRVKALTDTLSGLRRYANDSYNHTSDPVQVKAFPADSVSFVEEYSSPKPVCESPTLQPRSPAKDTCSEPVLSSPVTVHRIQTAPVSAHHPSPPLTPTHGRDSPTVAKVSPRSRENSPALQKRASPQGQEAVAATPAIKTTGSSSAEEMSVNSSRQVLEEVSKRAVDEDKVQSTRPEAEKEMQRILQQTQSMKAIPDLEVSNPVDSAPFQPSSILPDEDSPLPVYLLPEAAPQDGPKVDKPVQTSLDRPQKPTIEKPHRASVDRVQPNPEMVSKSPPPPPPRRFYASGTGLTTGRSGEVIYTTRKESTSAQEGEEEAPKPKPLRVPPEVKPKPRPPPPVNTSTLQDEEDEGDKIMAELQVFQKCTIKDLLPRYILDLTTRDPPDCEMEPGLSLSYHSKQTTAHLSEEGALSESREGCATPGSPEVMYYITGTSKTSRESTSRPDDLKEHKEATFSPSKVALENASDFSEQKLLTSNDLSIFPIQSSQSVKKVQSKQTNIHEVSSDPFNSLKNSTEAEKEPSIIKELKIESVLKSRKLAVPTPSQKVSTVAEKLEQQILRTSSEQVEPVLDNLIKHGHRTTTVQVTLVGKIPQSAELQVHAPVHQPNSHASFSTQPNDRGIEQEVTKRSSEDQARYTEEASLSPDLPGEEGPPPPNNFAFRITKTMVQALSTGEYQQLVNSKGTDVQTVQVGSEPTVSAPEDSGCEKKPVIIIFDEPMDICQAYKRLSTIFECEEELERVLSNERIDEENEEEEEEEANSKSQIGQITPRNNRDQCRTENRVNNQRSSSVTVPLQQQSSFESSALTVEDGDKTESPKDAKKKFKFKFPKKQLVAIGQALRMGTKTGKKTLQVVVYEDEEEPDGTVTEVKEAKRFEIKPHADSESTTPRSLSRNQTTTSESTKDRTEELRKSTYRTLDSLEQTIKQLESTVSDIGPALISEVSRREESKAKRIASDAELEEGSPTKKPAPLKPKSHKSSLQKRSRTKSRSSSSMATSSSSSNSKQNSGDSPASSRISSPKSRQQPAGNVEKPGKPQKLQDSPRQFRQANGSAMKAGGNSKHAFLALPVSKIPGFIPSSWKHSSTRAPRLTNPTSSSSSKSSIPCLSLSWPSCRPVSPSQQPEGQNLTLPPQTQNGQSCSISYSSSSSSSSYSSSSSVSPTSTSSSSSPSSPFLRSPTVMCRGGRAVHMTSFSSHRSLKTSSGQASITPPSFTGNMA</sequence>
<feature type="region of interest" description="Disordered" evidence="2">
    <location>
        <begin position="868"/>
        <end position="892"/>
    </location>
</feature>
<feature type="compositionally biased region" description="Polar residues" evidence="2">
    <location>
        <begin position="1857"/>
        <end position="1869"/>
    </location>
</feature>
<feature type="compositionally biased region" description="Polar residues" evidence="2">
    <location>
        <begin position="1733"/>
        <end position="1751"/>
    </location>
</feature>
<dbReference type="GeneID" id="113117630"/>
<feature type="compositionally biased region" description="Basic and acidic residues" evidence="2">
    <location>
        <begin position="1069"/>
        <end position="1083"/>
    </location>
</feature>
<evidence type="ECO:0000256" key="2">
    <source>
        <dbReference type="SAM" id="MobiDB-lite"/>
    </source>
</evidence>
<feature type="compositionally biased region" description="Basic and acidic residues" evidence="2">
    <location>
        <begin position="1687"/>
        <end position="1702"/>
    </location>
</feature>
<feature type="compositionally biased region" description="Basic and acidic residues" evidence="2">
    <location>
        <begin position="1629"/>
        <end position="1638"/>
    </location>
</feature>
<accession>A0A6P6R9W3</accession>
<feature type="compositionally biased region" description="Basic residues" evidence="2">
    <location>
        <begin position="1792"/>
        <end position="1807"/>
    </location>
</feature>
<feature type="compositionally biased region" description="Polar residues" evidence="2">
    <location>
        <begin position="326"/>
        <end position="336"/>
    </location>
</feature>
<feature type="compositionally biased region" description="Low complexity" evidence="2">
    <location>
        <begin position="358"/>
        <end position="367"/>
    </location>
</feature>
<feature type="compositionally biased region" description="Basic and acidic residues" evidence="2">
    <location>
        <begin position="1720"/>
        <end position="1730"/>
    </location>
</feature>
<feature type="region of interest" description="Disordered" evidence="2">
    <location>
        <begin position="906"/>
        <end position="1173"/>
    </location>
</feature>
<reference evidence="4" key="1">
    <citation type="submission" date="2025-08" db="UniProtKB">
        <authorList>
            <consortium name="RefSeq"/>
        </authorList>
    </citation>
    <scope>IDENTIFICATION</scope>
    <source>
        <strain evidence="4">Wakin</strain>
        <tissue evidence="4">Muscle</tissue>
    </source>
</reference>
<feature type="compositionally biased region" description="Low complexity" evidence="2">
    <location>
        <begin position="964"/>
        <end position="975"/>
    </location>
</feature>
<feature type="region of interest" description="Disordered" evidence="2">
    <location>
        <begin position="1"/>
        <end position="109"/>
    </location>
</feature>
<feature type="compositionally biased region" description="Polar residues" evidence="2">
    <location>
        <begin position="1425"/>
        <end position="1437"/>
    </location>
</feature>
<organism evidence="3 4">
    <name type="scientific">Carassius auratus</name>
    <name type="common">Goldfish</name>
    <dbReference type="NCBI Taxonomy" id="7957"/>
    <lineage>
        <taxon>Eukaryota</taxon>
        <taxon>Metazoa</taxon>
        <taxon>Chordata</taxon>
        <taxon>Craniata</taxon>
        <taxon>Vertebrata</taxon>
        <taxon>Euteleostomi</taxon>
        <taxon>Actinopterygii</taxon>
        <taxon>Neopterygii</taxon>
        <taxon>Teleostei</taxon>
        <taxon>Ostariophysi</taxon>
        <taxon>Cypriniformes</taxon>
        <taxon>Cyprinidae</taxon>
        <taxon>Cyprininae</taxon>
        <taxon>Carassius</taxon>
    </lineage>
</organism>
<feature type="region of interest" description="Disordered" evidence="2">
    <location>
        <begin position="477"/>
        <end position="499"/>
    </location>
</feature>
<evidence type="ECO:0000256" key="1">
    <source>
        <dbReference type="SAM" id="Coils"/>
    </source>
</evidence>
<dbReference type="Gene3D" id="1.20.58.1540">
    <property type="entry name" value="Actin interacting protein 3, C-terminal domain"/>
    <property type="match status" value="1"/>
</dbReference>
<dbReference type="GO" id="GO:0005737">
    <property type="term" value="C:cytoplasm"/>
    <property type="evidence" value="ECO:0007669"/>
    <property type="project" value="TreeGrafter"/>
</dbReference>
<gene>
    <name evidence="4" type="primary">LOC113117630</name>
</gene>
<feature type="compositionally biased region" description="Polar residues" evidence="2">
    <location>
        <begin position="937"/>
        <end position="949"/>
    </location>
</feature>
<dbReference type="KEGG" id="caua:113117630"/>
<feature type="region of interest" description="Disordered" evidence="2">
    <location>
        <begin position="1674"/>
        <end position="1876"/>
    </location>
</feature>
<feature type="compositionally biased region" description="Polar residues" evidence="2">
    <location>
        <begin position="1580"/>
        <end position="1590"/>
    </location>
</feature>
<keyword evidence="3" id="KW-1185">Reference proteome</keyword>
<feature type="region of interest" description="Disordered" evidence="2">
    <location>
        <begin position="1423"/>
        <end position="1478"/>
    </location>
</feature>
<feature type="compositionally biased region" description="Polar residues" evidence="2">
    <location>
        <begin position="1898"/>
        <end position="1912"/>
    </location>
</feature>
<keyword evidence="1" id="KW-0175">Coiled coil</keyword>
<dbReference type="PANTHER" id="PTHR22741:SF11">
    <property type="entry name" value="SICKLE TAIL PROTEIN HOMOLOG"/>
    <property type="match status" value="1"/>
</dbReference>
<dbReference type="PANTHER" id="PTHR22741">
    <property type="entry name" value="P140CAP/SNIP-RELATED"/>
    <property type="match status" value="1"/>
</dbReference>